<gene>
    <name evidence="3" type="ORF">HF849_19460</name>
</gene>
<comment type="caution">
    <text evidence="3">The sequence shown here is derived from an EMBL/GenBank/DDBJ whole genome shotgun (WGS) entry which is preliminary data.</text>
</comment>
<dbReference type="RefSeq" id="WP_168982863.1">
    <property type="nucleotide sequence ID" value="NZ_JABAGD010000043.1"/>
</dbReference>
<dbReference type="GO" id="GO:0003677">
    <property type="term" value="F:DNA binding"/>
    <property type="evidence" value="ECO:0007669"/>
    <property type="project" value="InterPro"/>
</dbReference>
<dbReference type="CDD" id="cd03768">
    <property type="entry name" value="SR_ResInv"/>
    <property type="match status" value="1"/>
</dbReference>
<dbReference type="SMART" id="SM00857">
    <property type="entry name" value="Resolvase"/>
    <property type="match status" value="1"/>
</dbReference>
<accession>A0A7X9SRU2</accession>
<evidence type="ECO:0000313" key="4">
    <source>
        <dbReference type="Proteomes" id="UP000587880"/>
    </source>
</evidence>
<dbReference type="PROSITE" id="PS51736">
    <property type="entry name" value="RECOMBINASES_3"/>
    <property type="match status" value="1"/>
</dbReference>
<feature type="domain" description="Resolvase/invertase-type recombinase catalytic" evidence="2">
    <location>
        <begin position="5"/>
        <end position="149"/>
    </location>
</feature>
<dbReference type="AlphaFoldDB" id="A0A7X9SRU2"/>
<comment type="similarity">
    <text evidence="1">Belongs to the site-specific recombinase resolvase family.</text>
</comment>
<proteinExistence type="inferred from homology"/>
<dbReference type="InterPro" id="IPR050639">
    <property type="entry name" value="SSR_resolvase"/>
</dbReference>
<dbReference type="Gene3D" id="3.40.50.1390">
    <property type="entry name" value="Resolvase, N-terminal catalytic domain"/>
    <property type="match status" value="1"/>
</dbReference>
<dbReference type="InterPro" id="IPR036162">
    <property type="entry name" value="Resolvase-like_N_sf"/>
</dbReference>
<dbReference type="Proteomes" id="UP000587880">
    <property type="component" value="Unassembled WGS sequence"/>
</dbReference>
<sequence length="198" mass="23024">MSVSKSFGYVRISDKSQNEARQVEALLSCGINERDIFIDKQSGKDFDRPQYQALKQCLREGDIVYIKSIDRFGRNSNEIKKEWEEVTQDIKADIVVLDMPLLDTRQHKDLLGDFISRLVLEVLSFVSENERQAIKIRQKEGIEIGKRNGVYKGRKRKDLSNFDVLYKQWQEGSISALEACRQLGVSSPTFYRRIKELR</sequence>
<dbReference type="SUPFAM" id="SSF53041">
    <property type="entry name" value="Resolvase-like"/>
    <property type="match status" value="1"/>
</dbReference>
<evidence type="ECO:0000259" key="2">
    <source>
        <dbReference type="PROSITE" id="PS51736"/>
    </source>
</evidence>
<reference evidence="3 4" key="1">
    <citation type="submission" date="2020-04" db="EMBL/GenBank/DDBJ databases">
        <authorList>
            <person name="Hitch T.C.A."/>
            <person name="Wylensek D."/>
            <person name="Clavel T."/>
        </authorList>
    </citation>
    <scope>NUCLEOTIDE SEQUENCE [LARGE SCALE GENOMIC DNA]</scope>
    <source>
        <strain evidence="3 4">WB01_NA02</strain>
    </source>
</reference>
<organism evidence="3 4">
    <name type="scientific">Clostridium beijerinckii</name>
    <name type="common">Clostridium MP</name>
    <dbReference type="NCBI Taxonomy" id="1520"/>
    <lineage>
        <taxon>Bacteria</taxon>
        <taxon>Bacillati</taxon>
        <taxon>Bacillota</taxon>
        <taxon>Clostridia</taxon>
        <taxon>Eubacteriales</taxon>
        <taxon>Clostridiaceae</taxon>
        <taxon>Clostridium</taxon>
    </lineage>
</organism>
<evidence type="ECO:0000313" key="3">
    <source>
        <dbReference type="EMBL" id="NMF06878.1"/>
    </source>
</evidence>
<dbReference type="PANTHER" id="PTHR30461">
    <property type="entry name" value="DNA-INVERTASE FROM LAMBDOID PROPHAGE"/>
    <property type="match status" value="1"/>
</dbReference>
<protein>
    <submittedName>
        <fullName evidence="3">Recombinase family protein</fullName>
    </submittedName>
</protein>
<dbReference type="EMBL" id="JABAGD010000043">
    <property type="protein sequence ID" value="NMF06878.1"/>
    <property type="molecule type" value="Genomic_DNA"/>
</dbReference>
<dbReference type="Pfam" id="PF00239">
    <property type="entry name" value="Resolvase"/>
    <property type="match status" value="1"/>
</dbReference>
<dbReference type="GO" id="GO:0000150">
    <property type="term" value="F:DNA strand exchange activity"/>
    <property type="evidence" value="ECO:0007669"/>
    <property type="project" value="InterPro"/>
</dbReference>
<dbReference type="PANTHER" id="PTHR30461:SF26">
    <property type="entry name" value="RESOLVASE HOMOLOG YNEB"/>
    <property type="match status" value="1"/>
</dbReference>
<evidence type="ECO:0000256" key="1">
    <source>
        <dbReference type="ARBA" id="ARBA00009913"/>
    </source>
</evidence>
<dbReference type="InterPro" id="IPR006119">
    <property type="entry name" value="Resolv_N"/>
</dbReference>
<name>A0A7X9SRU2_CLOBE</name>